<reference evidence="1 2" key="1">
    <citation type="submission" date="2019-08" db="EMBL/GenBank/DDBJ databases">
        <title>Agrococcus lahaulensis sp. nov., isolated from a cold desert of the Indian Himalayas.</title>
        <authorList>
            <person name="Qu J.H."/>
        </authorList>
    </citation>
    <scope>NUCLEOTIDE SEQUENCE [LARGE SCALE GENOMIC DNA]</scope>
    <source>
        <strain evidence="1 2">NS18</strain>
    </source>
</reference>
<comment type="caution">
    <text evidence="1">The sequence shown here is derived from an EMBL/GenBank/DDBJ whole genome shotgun (WGS) entry which is preliminary data.</text>
</comment>
<dbReference type="EMBL" id="VOIR01000018">
    <property type="protein sequence ID" value="KAA6430564.1"/>
    <property type="molecule type" value="Genomic_DNA"/>
</dbReference>
<protein>
    <submittedName>
        <fullName evidence="1">Uncharacterized protein</fullName>
    </submittedName>
</protein>
<dbReference type="AlphaFoldDB" id="A0A5M8Q6L4"/>
<evidence type="ECO:0000313" key="1">
    <source>
        <dbReference type="EMBL" id="KAA6430564.1"/>
    </source>
</evidence>
<dbReference type="RefSeq" id="WP_146358046.1">
    <property type="nucleotide sequence ID" value="NZ_VOIR01000018.1"/>
</dbReference>
<accession>A0A5M8Q6L4</accession>
<keyword evidence="2" id="KW-1185">Reference proteome</keyword>
<sequence>MIAATAPNVAYNEAQLEELLLELNHCAHDAEQLRAWAARTTVEIERLMAGESLMYVRLAGADEHGGAVVLMLLDGVWERTL</sequence>
<proteinExistence type="predicted"/>
<name>A0A5M8Q6L4_9MICO</name>
<organism evidence="1 2">
    <name type="scientific">Agrococcus sediminis</name>
    <dbReference type="NCBI Taxonomy" id="2599924"/>
    <lineage>
        <taxon>Bacteria</taxon>
        <taxon>Bacillati</taxon>
        <taxon>Actinomycetota</taxon>
        <taxon>Actinomycetes</taxon>
        <taxon>Micrococcales</taxon>
        <taxon>Microbacteriaceae</taxon>
        <taxon>Agrococcus</taxon>
    </lineage>
</organism>
<evidence type="ECO:0000313" key="2">
    <source>
        <dbReference type="Proteomes" id="UP000323221"/>
    </source>
</evidence>
<dbReference type="OrthoDB" id="5120903at2"/>
<dbReference type="Proteomes" id="UP000323221">
    <property type="component" value="Unassembled WGS sequence"/>
</dbReference>
<gene>
    <name evidence="1" type="ORF">FQ330_12645</name>
</gene>